<keyword evidence="5" id="KW-0813">Transport</keyword>
<evidence type="ECO:0000256" key="4">
    <source>
        <dbReference type="ARBA" id="ARBA00023242"/>
    </source>
</evidence>
<comment type="caution">
    <text evidence="7">The sequence shown here is derived from an EMBL/GenBank/DDBJ whole genome shotgun (WGS) entry which is preliminary data.</text>
</comment>
<evidence type="ECO:0000256" key="5">
    <source>
        <dbReference type="RuleBase" id="RU364035"/>
    </source>
</evidence>
<dbReference type="EMBL" id="CAJNOQ010001471">
    <property type="protein sequence ID" value="CAF0897279.1"/>
    <property type="molecule type" value="Genomic_DNA"/>
</dbReference>
<evidence type="ECO:0000313" key="6">
    <source>
        <dbReference type="EMBL" id="CAF0766384.1"/>
    </source>
</evidence>
<evidence type="ECO:0000313" key="7">
    <source>
        <dbReference type="EMBL" id="CAF0897279.1"/>
    </source>
</evidence>
<dbReference type="OrthoDB" id="1918363at2759"/>
<evidence type="ECO:0000313" key="10">
    <source>
        <dbReference type="Proteomes" id="UP000663829"/>
    </source>
</evidence>
<keyword evidence="5" id="KW-0509">mRNA transport</keyword>
<dbReference type="AlphaFoldDB" id="A0A813ZED5"/>
<organism evidence="7 10">
    <name type="scientific">Didymodactylos carnosus</name>
    <dbReference type="NCBI Taxonomy" id="1234261"/>
    <lineage>
        <taxon>Eukaryota</taxon>
        <taxon>Metazoa</taxon>
        <taxon>Spiralia</taxon>
        <taxon>Gnathifera</taxon>
        <taxon>Rotifera</taxon>
        <taxon>Eurotatoria</taxon>
        <taxon>Bdelloidea</taxon>
        <taxon>Philodinida</taxon>
        <taxon>Philodinidae</taxon>
        <taxon>Didymodactylos</taxon>
    </lineage>
</organism>
<dbReference type="Pfam" id="PF04097">
    <property type="entry name" value="Nic96"/>
    <property type="match status" value="1"/>
</dbReference>
<keyword evidence="10" id="KW-1185">Reference proteome</keyword>
<dbReference type="EMBL" id="CAJOBC010001471">
    <property type="protein sequence ID" value="CAF3680347.1"/>
    <property type="molecule type" value="Genomic_DNA"/>
</dbReference>
<dbReference type="Proteomes" id="UP000681722">
    <property type="component" value="Unassembled WGS sequence"/>
</dbReference>
<evidence type="ECO:0000313" key="9">
    <source>
        <dbReference type="EMBL" id="CAF3680347.1"/>
    </source>
</evidence>
<comment type="subcellular location">
    <subcellularLocation>
        <location evidence="1 5">Nucleus</location>
        <location evidence="1 5">Nuclear pore complex</location>
    </subcellularLocation>
</comment>
<evidence type="ECO:0000256" key="1">
    <source>
        <dbReference type="ARBA" id="ARBA00004567"/>
    </source>
</evidence>
<dbReference type="GO" id="GO:0016973">
    <property type="term" value="P:poly(A)+ mRNA export from nucleus"/>
    <property type="evidence" value="ECO:0007669"/>
    <property type="project" value="TreeGrafter"/>
</dbReference>
<sequence length="922" mass="106223">MQLTSHRIDSIKIIKMTTSQNRWNLNSTSPFLPNPFTVSSSSTPSPFSPIINKTTPSSLLFNNNSPSITNANGTTISLHRNLNQLVDEGQRSAYKNKSELIQDVNQLSAFTFFNSNGIDIKRIQDQFQQIDYTLQQKPTVDSTKTVQTDQQTSKFGTDVHEYLKKEREKALLTMLRTIEDRTYDEINTNSSNTLLNNWHKQRNTILSSLMKHNKNYLEDVSTVQVKRFETPRTLARGLTNLEAAYAKVIALYNVSNTKEIQPRQSLLDEFNHVVESSDQQIAVELWNTVRSMTQFSAQIQQEYIHNRSTLPVQRALVYQARNYLERAFRIQLSKLFINLVSNDDLHKPGSVYKLVIRYIRQKHPQIIHTIDEDGSVDDLPIWSILFYCLRAGDLQSALSTAKRCHLSNAIEWLTNYIKNDGTLDLIMRDKVRDVYERQHLNSTGTTNPFKRLVLWLYLTKDKVRFVKFSAVLSLISAYDINNRHEQIITTLDDLLWLRLAQIVFQQDQQSHVQARSTLSQEKEGLTLTMLQKLVFNEGGENRALFSEKPVQYVFSLLLTGQFEAALDLLNQIDTLKSHSVHIAIYLQENRLLSITSNLDSPMYPVNHEPLKSLNYFRLILNYTEKFRDSELWQTLNYYYLLKDLRQMNNSNSSENCFIITLGNLIKNETTNNLMERIFGINTNGVEKDSRMLDHLGVDSGVVTSNVALYLEKCGHLEKAALLYDRAKKLKHACLIYNRLLFESIRSLLSSTPSSESSMISCARSFATRLSNQSPNDIDQNCTALFTLLDICSYIQFYKSEQYEMAYKIIQQLTLLPFSHQQLDKCVEAMNYYSNEVAECYPDLILITLKIMAHLADNSSSSNLISTTSFDQKSQILSGHKQFSDELKRQADIIFRFIGVLTFKFHNNVHAQLMECFSRIKMA</sequence>
<dbReference type="Proteomes" id="UP000663829">
    <property type="component" value="Unassembled WGS sequence"/>
</dbReference>
<dbReference type="PANTHER" id="PTHR11225">
    <property type="entry name" value="NUCLEAR PORE COMPLEX PROTEIN NUP93 NUCLEOPORIN NUP93 DEAD EYE PROTEIN"/>
    <property type="match status" value="1"/>
</dbReference>
<dbReference type="Proteomes" id="UP000677228">
    <property type="component" value="Unassembled WGS sequence"/>
</dbReference>
<evidence type="ECO:0000256" key="3">
    <source>
        <dbReference type="ARBA" id="ARBA00023132"/>
    </source>
</evidence>
<name>A0A813ZED5_9BILA</name>
<reference evidence="7" key="1">
    <citation type="submission" date="2021-02" db="EMBL/GenBank/DDBJ databases">
        <authorList>
            <person name="Nowell W R."/>
        </authorList>
    </citation>
    <scope>NUCLEOTIDE SEQUENCE</scope>
</reference>
<accession>A0A813ZED5</accession>
<protein>
    <recommendedName>
        <fullName evidence="5">Nuclear pore protein</fullName>
    </recommendedName>
</protein>
<gene>
    <name evidence="7" type="ORF">GPM918_LOCUS8444</name>
    <name evidence="6" type="ORF">OVA965_LOCUS2839</name>
    <name evidence="9" type="ORF">SRO942_LOCUS8444</name>
    <name evidence="8" type="ORF">TMI583_LOCUS2838</name>
</gene>
<evidence type="ECO:0000256" key="2">
    <source>
        <dbReference type="ARBA" id="ARBA00010186"/>
    </source>
</evidence>
<dbReference type="EMBL" id="CAJOBA010000640">
    <property type="protein sequence ID" value="CAF3546699.1"/>
    <property type="molecule type" value="Genomic_DNA"/>
</dbReference>
<dbReference type="Proteomes" id="UP000682733">
    <property type="component" value="Unassembled WGS sequence"/>
</dbReference>
<keyword evidence="5" id="KW-0653">Protein transport</keyword>
<proteinExistence type="inferred from homology"/>
<keyword evidence="5" id="KW-0472">Membrane</keyword>
<keyword evidence="4 5" id="KW-0539">Nucleus</keyword>
<dbReference type="InterPro" id="IPR007231">
    <property type="entry name" value="Nucleoporin_int_Nup93/Nic96"/>
</dbReference>
<dbReference type="GO" id="GO:0005643">
    <property type="term" value="C:nuclear pore"/>
    <property type="evidence" value="ECO:0007669"/>
    <property type="project" value="UniProtKB-SubCell"/>
</dbReference>
<dbReference type="GO" id="GO:0017056">
    <property type="term" value="F:structural constituent of nuclear pore"/>
    <property type="evidence" value="ECO:0007669"/>
    <property type="project" value="InterPro"/>
</dbReference>
<dbReference type="EMBL" id="CAJNOK010000640">
    <property type="protein sequence ID" value="CAF0766384.1"/>
    <property type="molecule type" value="Genomic_DNA"/>
</dbReference>
<keyword evidence="3 5" id="KW-0906">Nuclear pore complex</keyword>
<dbReference type="PANTHER" id="PTHR11225:SF4">
    <property type="entry name" value="NUCLEAR PORE COMPLEX PROTEIN NUP93"/>
    <property type="match status" value="1"/>
</dbReference>
<keyword evidence="5" id="KW-0811">Translocation</keyword>
<comment type="similarity">
    <text evidence="2 5">Belongs to the nucleoporin interacting component (NIC) family.</text>
</comment>
<evidence type="ECO:0000313" key="8">
    <source>
        <dbReference type="EMBL" id="CAF3546699.1"/>
    </source>
</evidence>
<dbReference type="GO" id="GO:0006606">
    <property type="term" value="P:protein import into nucleus"/>
    <property type="evidence" value="ECO:0007669"/>
    <property type="project" value="TreeGrafter"/>
</dbReference>